<dbReference type="GO" id="GO:0016747">
    <property type="term" value="F:acyltransferase activity, transferring groups other than amino-acyl groups"/>
    <property type="evidence" value="ECO:0007669"/>
    <property type="project" value="InterPro"/>
</dbReference>
<dbReference type="PANTHER" id="PTHR43415:SF3">
    <property type="entry name" value="GNAT-FAMILY ACETYLTRANSFERASE"/>
    <property type="match status" value="1"/>
</dbReference>
<dbReference type="HOGENOM" id="CLU_013985_3_2_9"/>
<organism evidence="2 3">
    <name type="scientific">Enterococcus faecalis TX4248</name>
    <dbReference type="NCBI Taxonomy" id="749495"/>
    <lineage>
        <taxon>Bacteria</taxon>
        <taxon>Bacillati</taxon>
        <taxon>Bacillota</taxon>
        <taxon>Bacilli</taxon>
        <taxon>Lactobacillales</taxon>
        <taxon>Enterococcaceae</taxon>
        <taxon>Enterococcus</taxon>
    </lineage>
</organism>
<keyword evidence="2" id="KW-0808">Transferase</keyword>
<dbReference type="SUPFAM" id="SSF55729">
    <property type="entry name" value="Acyl-CoA N-acyltransferases (Nat)"/>
    <property type="match status" value="1"/>
</dbReference>
<sequence length="184" mass="21602">MENVLKGKHIGFSHFREEYIEHIAKQQWDNELLRHLSWDALHPWGLEEWKDFTINKGEDDRFLFAILENTTEKFIGWVSLSDVQLKNRGANLGIAILQKEQRGQGYGFEAVSLICKFAFYELGLHKIRLAVNSNNQKAIHVYEKVGFKKEGIDREALFQDGQWLDIYNYGILQKEWLQMIKAES</sequence>
<evidence type="ECO:0000313" key="3">
    <source>
        <dbReference type="Proteomes" id="UP000004846"/>
    </source>
</evidence>
<accession>A0A125W556</accession>
<dbReference type="EMBL" id="AEBR01000063">
    <property type="protein sequence ID" value="EFM82424.1"/>
    <property type="molecule type" value="Genomic_DNA"/>
</dbReference>
<dbReference type="InterPro" id="IPR016181">
    <property type="entry name" value="Acyl_CoA_acyltransferase"/>
</dbReference>
<protein>
    <submittedName>
        <fullName evidence="2">Acetyltransferase, GNAT family</fullName>
    </submittedName>
</protein>
<comment type="caution">
    <text evidence="2">The sequence shown here is derived from an EMBL/GenBank/DDBJ whole genome shotgun (WGS) entry which is preliminary data.</text>
</comment>
<dbReference type="Pfam" id="PF13302">
    <property type="entry name" value="Acetyltransf_3"/>
    <property type="match status" value="1"/>
</dbReference>
<dbReference type="InterPro" id="IPR000182">
    <property type="entry name" value="GNAT_dom"/>
</dbReference>
<evidence type="ECO:0000259" key="1">
    <source>
        <dbReference type="PROSITE" id="PS51186"/>
    </source>
</evidence>
<dbReference type="AlphaFoldDB" id="A0A125W556"/>
<feature type="domain" description="N-acetyltransferase" evidence="1">
    <location>
        <begin position="20"/>
        <end position="165"/>
    </location>
</feature>
<dbReference type="PANTHER" id="PTHR43415">
    <property type="entry name" value="SPERMIDINE N(1)-ACETYLTRANSFERASE"/>
    <property type="match status" value="1"/>
</dbReference>
<dbReference type="Proteomes" id="UP000004846">
    <property type="component" value="Unassembled WGS sequence"/>
</dbReference>
<dbReference type="RefSeq" id="WP_002361240.1">
    <property type="nucleotide sequence ID" value="NZ_GL454461.1"/>
</dbReference>
<name>A0A125W556_ENTFL</name>
<reference evidence="2 3" key="1">
    <citation type="submission" date="2010-07" db="EMBL/GenBank/DDBJ databases">
        <authorList>
            <person name="Sid Ahmed O."/>
        </authorList>
    </citation>
    <scope>NUCLEOTIDE SEQUENCE [LARGE SCALE GENOMIC DNA]</scope>
    <source>
        <strain evidence="2 3">TX4248</strain>
    </source>
</reference>
<gene>
    <name evidence="2" type="ORF">HMPREF9498_01839</name>
</gene>
<dbReference type="PROSITE" id="PS51186">
    <property type="entry name" value="GNAT"/>
    <property type="match status" value="1"/>
</dbReference>
<proteinExistence type="predicted"/>
<dbReference type="Gene3D" id="3.40.630.30">
    <property type="match status" value="1"/>
</dbReference>
<evidence type="ECO:0000313" key="2">
    <source>
        <dbReference type="EMBL" id="EFM82424.1"/>
    </source>
</evidence>